<sequence>MNMYWFLGALLYFLIGTCIFIGIIKDSHSDSWILLALAAPLIIVGYPYFYSKQLLAKR</sequence>
<reference evidence="2 3" key="1">
    <citation type="submission" date="2020-02" db="EMBL/GenBank/DDBJ databases">
        <title>Genome sequencing, annotation and comparative genomic analysis of Bacillus tequilensis EA-CB0015, an effective biological control agent against Pseudocercospora fijiensis in banana plants.</title>
        <authorList>
            <person name="Cuellar-Gaviria T.Z."/>
            <person name="Ju K.-S."/>
            <person name="Villegas-Escobar V."/>
        </authorList>
    </citation>
    <scope>NUCLEOTIDE SEQUENCE [LARGE SCALE GENOMIC DNA]</scope>
    <source>
        <strain evidence="2 3">EA-CB0015</strain>
    </source>
</reference>
<dbReference type="AlphaFoldDB" id="A0A6H0WE90"/>
<accession>A0A6H0WE90</accession>
<name>A0A6H0WE90_9BACI</name>
<feature type="transmembrane region" description="Helical" evidence="1">
    <location>
        <begin position="6"/>
        <end position="24"/>
    </location>
</feature>
<evidence type="ECO:0000313" key="2">
    <source>
        <dbReference type="EMBL" id="QIW78852.1"/>
    </source>
</evidence>
<dbReference type="RefSeq" id="WP_167871723.1">
    <property type="nucleotide sequence ID" value="NZ_CP048852.1"/>
</dbReference>
<proteinExistence type="predicted"/>
<feature type="transmembrane region" description="Helical" evidence="1">
    <location>
        <begin position="31"/>
        <end position="49"/>
    </location>
</feature>
<gene>
    <name evidence="2" type="ORF">G4P54_02970</name>
</gene>
<keyword evidence="3" id="KW-1185">Reference proteome</keyword>
<evidence type="ECO:0008006" key="4">
    <source>
        <dbReference type="Google" id="ProtNLM"/>
    </source>
</evidence>
<evidence type="ECO:0000313" key="3">
    <source>
        <dbReference type="Proteomes" id="UP000501914"/>
    </source>
</evidence>
<dbReference type="KEGG" id="bteq:G4P54_02970"/>
<dbReference type="Proteomes" id="UP000501914">
    <property type="component" value="Chromosome"/>
</dbReference>
<keyword evidence="1" id="KW-1133">Transmembrane helix</keyword>
<keyword evidence="1" id="KW-0472">Membrane</keyword>
<protein>
    <recommendedName>
        <fullName evidence="4">YdzP</fullName>
    </recommendedName>
</protein>
<keyword evidence="1" id="KW-0812">Transmembrane</keyword>
<evidence type="ECO:0000256" key="1">
    <source>
        <dbReference type="SAM" id="Phobius"/>
    </source>
</evidence>
<dbReference type="EMBL" id="CP048852">
    <property type="protein sequence ID" value="QIW78852.1"/>
    <property type="molecule type" value="Genomic_DNA"/>
</dbReference>
<organism evidence="2 3">
    <name type="scientific">Bacillus tequilensis</name>
    <dbReference type="NCBI Taxonomy" id="227866"/>
    <lineage>
        <taxon>Bacteria</taxon>
        <taxon>Bacillati</taxon>
        <taxon>Bacillota</taxon>
        <taxon>Bacilli</taxon>
        <taxon>Bacillales</taxon>
        <taxon>Bacillaceae</taxon>
        <taxon>Bacillus</taxon>
    </lineage>
</organism>